<evidence type="ECO:0000313" key="1">
    <source>
        <dbReference type="EMBL" id="CAA9399134.1"/>
    </source>
</evidence>
<organism evidence="1">
    <name type="scientific">uncultured Rubrobacteraceae bacterium</name>
    <dbReference type="NCBI Taxonomy" id="349277"/>
    <lineage>
        <taxon>Bacteria</taxon>
        <taxon>Bacillati</taxon>
        <taxon>Actinomycetota</taxon>
        <taxon>Rubrobacteria</taxon>
        <taxon>Rubrobacterales</taxon>
        <taxon>Rubrobacteraceae</taxon>
        <taxon>environmental samples</taxon>
    </lineage>
</organism>
<sequence>MRKELIQKAIEEATKEEANLVIWDRRDTFTVENGDVKDIEAEDDHLRVGMQEGKATVFVEYDSIYKLVVDKERAGKGRSGSRAGFGASTG</sequence>
<name>A0A6J4P0G8_9ACTN</name>
<proteinExistence type="predicted"/>
<reference evidence="1" key="1">
    <citation type="submission" date="2020-02" db="EMBL/GenBank/DDBJ databases">
        <authorList>
            <person name="Meier V. D."/>
        </authorList>
    </citation>
    <scope>NUCLEOTIDE SEQUENCE</scope>
    <source>
        <strain evidence="1">AVDCRST_MAG22</strain>
    </source>
</reference>
<protein>
    <submittedName>
        <fullName evidence="1">Uncharacterized protein</fullName>
    </submittedName>
</protein>
<dbReference type="EMBL" id="CADCUV010000046">
    <property type="protein sequence ID" value="CAA9399134.1"/>
    <property type="molecule type" value="Genomic_DNA"/>
</dbReference>
<accession>A0A6J4P0G8</accession>
<dbReference type="AlphaFoldDB" id="A0A6J4P0G8"/>
<gene>
    <name evidence="1" type="ORF">AVDCRST_MAG22-1303</name>
</gene>